<keyword evidence="5 7" id="KW-0802">TPR repeat</keyword>
<gene>
    <name evidence="9" type="ORF">KC19_9G155500</name>
</gene>
<feature type="repeat" description="TPR" evidence="7">
    <location>
        <begin position="910"/>
        <end position="943"/>
    </location>
</feature>
<protein>
    <recommendedName>
        <fullName evidence="3">Protein unc-45 homolog B</fullName>
    </recommendedName>
</protein>
<dbReference type="SUPFAM" id="SSF52540">
    <property type="entry name" value="P-loop containing nucleoside triphosphate hydrolases"/>
    <property type="match status" value="1"/>
</dbReference>
<dbReference type="PROSITE" id="PS50176">
    <property type="entry name" value="ARM_REPEAT"/>
    <property type="match status" value="1"/>
</dbReference>
<evidence type="ECO:0000256" key="2">
    <source>
        <dbReference type="ARBA" id="ARBA00004216"/>
    </source>
</evidence>
<dbReference type="InterPro" id="IPR011989">
    <property type="entry name" value="ARM-like"/>
</dbReference>
<dbReference type="InterPro" id="IPR002182">
    <property type="entry name" value="NB-ARC"/>
</dbReference>
<dbReference type="InterPro" id="IPR050498">
    <property type="entry name" value="Ycf3"/>
</dbReference>
<dbReference type="SUPFAM" id="SSF48371">
    <property type="entry name" value="ARM repeat"/>
    <property type="match status" value="1"/>
</dbReference>
<proteinExistence type="predicted"/>
<evidence type="ECO:0000256" key="1">
    <source>
        <dbReference type="ARBA" id="ARBA00004161"/>
    </source>
</evidence>
<dbReference type="SUPFAM" id="SSF48452">
    <property type="entry name" value="TPR-like"/>
    <property type="match status" value="1"/>
</dbReference>
<name>A0A8T0GVW3_CERPU</name>
<dbReference type="EMBL" id="CM026430">
    <property type="protein sequence ID" value="KAG0562555.1"/>
    <property type="molecule type" value="Genomic_DNA"/>
</dbReference>
<keyword evidence="10" id="KW-1185">Reference proteome</keyword>
<feature type="repeat" description="TPR" evidence="7">
    <location>
        <begin position="979"/>
        <end position="1012"/>
    </location>
</feature>
<evidence type="ECO:0000256" key="5">
    <source>
        <dbReference type="ARBA" id="ARBA00022803"/>
    </source>
</evidence>
<reference evidence="9" key="1">
    <citation type="submission" date="2020-06" db="EMBL/GenBank/DDBJ databases">
        <title>WGS assembly of Ceratodon purpureus strain R40.</title>
        <authorList>
            <person name="Carey S.B."/>
            <person name="Jenkins J."/>
            <person name="Shu S."/>
            <person name="Lovell J.T."/>
            <person name="Sreedasyam A."/>
            <person name="Maumus F."/>
            <person name="Tiley G.P."/>
            <person name="Fernandez-Pozo N."/>
            <person name="Barry K."/>
            <person name="Chen C."/>
            <person name="Wang M."/>
            <person name="Lipzen A."/>
            <person name="Daum C."/>
            <person name="Saski C.A."/>
            <person name="Payton A.C."/>
            <person name="Mcbreen J.C."/>
            <person name="Conrad R.E."/>
            <person name="Kollar L.M."/>
            <person name="Olsson S."/>
            <person name="Huttunen S."/>
            <person name="Landis J.B."/>
            <person name="Wickett N.J."/>
            <person name="Johnson M.G."/>
            <person name="Rensing S.A."/>
            <person name="Grimwood J."/>
            <person name="Schmutz J."/>
            <person name="Mcdaniel S.F."/>
        </authorList>
    </citation>
    <scope>NUCLEOTIDE SEQUENCE</scope>
    <source>
        <strain evidence="9">R40</strain>
    </source>
</reference>
<dbReference type="InterPro" id="IPR027417">
    <property type="entry name" value="P-loop_NTPase"/>
</dbReference>
<dbReference type="InterPro" id="IPR000225">
    <property type="entry name" value="Armadillo"/>
</dbReference>
<comment type="caution">
    <text evidence="9">The sequence shown here is derived from an EMBL/GenBank/DDBJ whole genome shotgun (WGS) entry which is preliminary data.</text>
</comment>
<dbReference type="SMART" id="SM00028">
    <property type="entry name" value="TPR"/>
    <property type="match status" value="4"/>
</dbReference>
<comment type="subcellular location">
    <subcellularLocation>
        <location evidence="1">Cytoplasm</location>
        <location evidence="1">Myofibril</location>
        <location evidence="1">Sarcomere</location>
        <location evidence="1">A band</location>
    </subcellularLocation>
    <subcellularLocation>
        <location evidence="2">Cytoplasm</location>
        <location evidence="2">Myofibril</location>
        <location evidence="2">Sarcomere</location>
        <location evidence="2">Z line</location>
    </subcellularLocation>
</comment>
<organism evidence="9 10">
    <name type="scientific">Ceratodon purpureus</name>
    <name type="common">Fire moss</name>
    <name type="synonym">Dicranum purpureum</name>
    <dbReference type="NCBI Taxonomy" id="3225"/>
    <lineage>
        <taxon>Eukaryota</taxon>
        <taxon>Viridiplantae</taxon>
        <taxon>Streptophyta</taxon>
        <taxon>Embryophyta</taxon>
        <taxon>Bryophyta</taxon>
        <taxon>Bryophytina</taxon>
        <taxon>Bryopsida</taxon>
        <taxon>Dicranidae</taxon>
        <taxon>Pseudoditrichales</taxon>
        <taxon>Ditrichaceae</taxon>
        <taxon>Ceratodon</taxon>
    </lineage>
</organism>
<dbReference type="InterPro" id="IPR016024">
    <property type="entry name" value="ARM-type_fold"/>
</dbReference>
<feature type="repeat" description="ARM" evidence="6">
    <location>
        <begin position="712"/>
        <end position="756"/>
    </location>
</feature>
<feature type="domain" description="NB-ARC" evidence="8">
    <location>
        <begin position="184"/>
        <end position="346"/>
    </location>
</feature>
<dbReference type="Gene3D" id="1.25.10.10">
    <property type="entry name" value="Leucine-rich Repeat Variant"/>
    <property type="match status" value="1"/>
</dbReference>
<evidence type="ECO:0000256" key="7">
    <source>
        <dbReference type="PROSITE-ProRule" id="PRU00339"/>
    </source>
</evidence>
<dbReference type="Proteomes" id="UP000822688">
    <property type="component" value="Chromosome 9"/>
</dbReference>
<dbReference type="Gene3D" id="1.25.40.10">
    <property type="entry name" value="Tetratricopeptide repeat domain"/>
    <property type="match status" value="1"/>
</dbReference>
<evidence type="ECO:0000256" key="6">
    <source>
        <dbReference type="PROSITE-ProRule" id="PRU00259"/>
    </source>
</evidence>
<evidence type="ECO:0000256" key="3">
    <source>
        <dbReference type="ARBA" id="ARBA00020768"/>
    </source>
</evidence>
<accession>A0A8T0GVW3</accession>
<dbReference type="InterPro" id="IPR019734">
    <property type="entry name" value="TPR_rpt"/>
</dbReference>
<sequence>MLIKMLWNVRSGFRNMAFIDAAVAVTASLVKISSLANETRDNIEENWYQASKDMEEFIDLEKKLNRKSKDWSDALRSAGMSDDIRITEPLNEAIQCLEREKKKMDTVQSNCCIYRFKFMFIFRAQPFPSNVKDSMKKLVDAFDYIPNAYGDRAEAAMILEPLANNRLEPYQITVDPRTVKLAETQDKVMQCLEDKTGNQVVTLHGGPGLGKTCLAQLVTQHYQADENRSIFADGARFLSCGHNATVDSICKKLFQTLGISDMNTDSAPDAKAEHEAFKSKAATSASEGQSSLVKKLPRRLKERHLLIILDDVSDPELLKDNLIVPQARNVKYLITTQIKNVCDGATLIRMEKPNMGEAMKILGKHIPNLIDGVILDHLQDKAIQIIEKADRHPMTLATIGVQIDEFDSWDEVLNNFNDMLASSEQEVLAFSLRMAVDALKDKPNAQKLLFLVAMCEPLLVPEVVLQLLFRHGNPEYIDSHQHFAFKMHGIRKTLKDRDLISVKEKDWNLSQTYQYFILKHKKDDVSELLHALLTKKTNDDDDHELVKALCVLYVGCKRSVLFTTLAAKALEDAEKEFNISMEDQDMILNMREAIEPLIYMLFPSKEGEECETRRHRLVSKAIKRFISQQDLDDESFAQLLMEEDIYEDICEVLKKMTTVRDSGPLLTEDKTLIMEELRFNLDPSSKEVVTTLDTLSQLAHAANCDFILTDDRVLINLLKILRTSHDRNEIMDSTLTCLSALAQSSTAREKIASSKGLIEAVVTIFNTESDITQESNIMVKVDSIAALGSIALQETTSTKLVKTPGLLASIAQFLEDIYSKEREFILAMGHYGAIPTIQCLLSLLKGNDSNKDEISKHEDLMGMVTKIFEVYNGDTASNFSYSGDEVAQVALQVLTLIDPEKYNNVPLHSVDAYIARGHSNAYCGRYMEAFDDYKRADRIDKSNDIFYKTKLCFFKAMLKDYKGALAYAKFALETQPNDPFLLQEIGVVKELMKDYEAAKIDFNKSLAFKPNDYEVLKHRAYVNSMLGCDEEAHEDAMKALEVIPKYRVDKHDTGQAGCLGVLSVPPFLGYDLK</sequence>
<dbReference type="Pfam" id="PF00931">
    <property type="entry name" value="NB-ARC"/>
    <property type="match status" value="1"/>
</dbReference>
<evidence type="ECO:0000256" key="4">
    <source>
        <dbReference type="ARBA" id="ARBA00022737"/>
    </source>
</evidence>
<dbReference type="PANTHER" id="PTHR44858:SF1">
    <property type="entry name" value="UDP-N-ACETYLGLUCOSAMINE--PEPTIDE N-ACETYLGLUCOSAMINYLTRANSFERASE SPINDLY-RELATED"/>
    <property type="match status" value="1"/>
</dbReference>
<evidence type="ECO:0000313" key="10">
    <source>
        <dbReference type="Proteomes" id="UP000822688"/>
    </source>
</evidence>
<keyword evidence="4" id="KW-0677">Repeat</keyword>
<dbReference type="Gene3D" id="3.40.50.300">
    <property type="entry name" value="P-loop containing nucleotide triphosphate hydrolases"/>
    <property type="match status" value="1"/>
</dbReference>
<evidence type="ECO:0000259" key="8">
    <source>
        <dbReference type="Pfam" id="PF00931"/>
    </source>
</evidence>
<dbReference type="GO" id="GO:0043531">
    <property type="term" value="F:ADP binding"/>
    <property type="evidence" value="ECO:0007669"/>
    <property type="project" value="InterPro"/>
</dbReference>
<dbReference type="PANTHER" id="PTHR44858">
    <property type="entry name" value="TETRATRICOPEPTIDE REPEAT PROTEIN 6"/>
    <property type="match status" value="1"/>
</dbReference>
<evidence type="ECO:0000313" key="9">
    <source>
        <dbReference type="EMBL" id="KAG0562555.1"/>
    </source>
</evidence>
<dbReference type="InterPro" id="IPR011990">
    <property type="entry name" value="TPR-like_helical_dom_sf"/>
</dbReference>
<dbReference type="PROSITE" id="PS50005">
    <property type="entry name" value="TPR"/>
    <property type="match status" value="2"/>
</dbReference>
<dbReference type="AlphaFoldDB" id="A0A8T0GVW3"/>